<feature type="region of interest" description="Disordered" evidence="1">
    <location>
        <begin position="1"/>
        <end position="103"/>
    </location>
</feature>
<evidence type="ECO:0000256" key="1">
    <source>
        <dbReference type="SAM" id="MobiDB-lite"/>
    </source>
</evidence>
<gene>
    <name evidence="2" type="ORF">CP969_09260</name>
</gene>
<evidence type="ECO:0000313" key="2">
    <source>
        <dbReference type="EMBL" id="QEU84866.1"/>
    </source>
</evidence>
<evidence type="ECO:0000313" key="3">
    <source>
        <dbReference type="Proteomes" id="UP000327143"/>
    </source>
</evidence>
<accession>A0ABX6AB19</accession>
<dbReference type="Proteomes" id="UP000327143">
    <property type="component" value="Chromosome"/>
</dbReference>
<sequence length="103" mass="10997">MELRCHHAVEPGVNAPEDVTGEGLVQRPPNQDTRARRRPPIRGGQHVPPSLSTPRGVSNLTCENELGGAGIQPSATERIPSDTGRWTRAPTAGIPPLTFLHPG</sequence>
<feature type="compositionally biased region" description="Polar residues" evidence="1">
    <location>
        <begin position="50"/>
        <end position="62"/>
    </location>
</feature>
<dbReference type="EMBL" id="CP023700">
    <property type="protein sequence ID" value="QEU84866.1"/>
    <property type="molecule type" value="Genomic_DNA"/>
</dbReference>
<name>A0ABX6AB19_STRVD</name>
<organism evidence="2 3">
    <name type="scientific">Streptomyces viridosporus T7A</name>
    <dbReference type="NCBI Taxonomy" id="665577"/>
    <lineage>
        <taxon>Bacteria</taxon>
        <taxon>Bacillati</taxon>
        <taxon>Actinomycetota</taxon>
        <taxon>Actinomycetes</taxon>
        <taxon>Kitasatosporales</taxon>
        <taxon>Streptomycetaceae</taxon>
        <taxon>Streptomyces</taxon>
    </lineage>
</organism>
<keyword evidence="3" id="KW-1185">Reference proteome</keyword>
<protein>
    <submittedName>
        <fullName evidence="2">Uncharacterized protein</fullName>
    </submittedName>
</protein>
<reference evidence="2 3" key="1">
    <citation type="submission" date="2017-09" db="EMBL/GenBank/DDBJ databases">
        <authorList>
            <person name="Lee N."/>
            <person name="Cho B.-K."/>
        </authorList>
    </citation>
    <scope>NUCLEOTIDE SEQUENCE [LARGE SCALE GENOMIC DNA]</scope>
    <source>
        <strain evidence="2 3">ATCC 39115</strain>
    </source>
</reference>
<proteinExistence type="predicted"/>